<sequence length="61" mass="6655">MKSLLVGSAFLTISPNIPHSLQAILKYLTNEFCLMNSVGASMFVNQVNKLATLSREASQII</sequence>
<proteinExistence type="predicted"/>
<dbReference type="KEGG" id="svo:SVI_0095"/>
<gene>
    <name evidence="1" type="ordered locus">SVI_0095</name>
</gene>
<accession>D4ZDE4</accession>
<reference evidence="2" key="1">
    <citation type="journal article" date="2010" name="Mol. Biosyst.">
        <title>Complete genome sequence and comparative analysis of Shewanella violacea, a psychrophilic and piezophilic bacterium from deep sea floor sediments.</title>
        <authorList>
            <person name="Aono E."/>
            <person name="Baba T."/>
            <person name="Ara T."/>
            <person name="Nishi T."/>
            <person name="Nakamichi T."/>
            <person name="Inamoto E."/>
            <person name="Toyonaga H."/>
            <person name="Hasegawa M."/>
            <person name="Takai Y."/>
            <person name="Okumura Y."/>
            <person name="Baba M."/>
            <person name="Tomita M."/>
            <person name="Kato C."/>
            <person name="Oshima T."/>
            <person name="Nakasone K."/>
            <person name="Mori H."/>
        </authorList>
    </citation>
    <scope>NUCLEOTIDE SEQUENCE [LARGE SCALE GENOMIC DNA]</scope>
    <source>
        <strain evidence="2">JCM 10179 / CIP 106290 / LMG 19151 / DSS12</strain>
    </source>
</reference>
<dbReference type="EMBL" id="AP011177">
    <property type="protein sequence ID" value="BAJ00066.1"/>
    <property type="molecule type" value="Genomic_DNA"/>
</dbReference>
<evidence type="ECO:0000313" key="2">
    <source>
        <dbReference type="Proteomes" id="UP000002350"/>
    </source>
</evidence>
<dbReference type="STRING" id="637905.SVI_0095"/>
<name>D4ZDE4_SHEVD</name>
<dbReference type="AlphaFoldDB" id="D4ZDE4"/>
<evidence type="ECO:0000313" key="1">
    <source>
        <dbReference type="EMBL" id="BAJ00066.1"/>
    </source>
</evidence>
<keyword evidence="2" id="KW-1185">Reference proteome</keyword>
<dbReference type="HOGENOM" id="CLU_2920220_0_0_6"/>
<dbReference type="Proteomes" id="UP000002350">
    <property type="component" value="Chromosome"/>
</dbReference>
<organism evidence="1 2">
    <name type="scientific">Shewanella violacea (strain JCM 10179 / CIP 106290 / LMG 19151 / DSS12)</name>
    <dbReference type="NCBI Taxonomy" id="637905"/>
    <lineage>
        <taxon>Bacteria</taxon>
        <taxon>Pseudomonadati</taxon>
        <taxon>Pseudomonadota</taxon>
        <taxon>Gammaproteobacteria</taxon>
        <taxon>Alteromonadales</taxon>
        <taxon>Shewanellaceae</taxon>
        <taxon>Shewanella</taxon>
    </lineage>
</organism>
<protein>
    <submittedName>
        <fullName evidence="1">Uncharacterized protein</fullName>
    </submittedName>
</protein>